<organism evidence="1 2">
    <name type="scientific">Nonomuraea rosea</name>
    <dbReference type="NCBI Taxonomy" id="638574"/>
    <lineage>
        <taxon>Bacteria</taxon>
        <taxon>Bacillati</taxon>
        <taxon>Actinomycetota</taxon>
        <taxon>Actinomycetes</taxon>
        <taxon>Streptosporangiales</taxon>
        <taxon>Streptosporangiaceae</taxon>
        <taxon>Nonomuraea</taxon>
    </lineage>
</organism>
<evidence type="ECO:0000313" key="1">
    <source>
        <dbReference type="EMBL" id="GAA3573394.1"/>
    </source>
</evidence>
<comment type="caution">
    <text evidence="1">The sequence shown here is derived from an EMBL/GenBank/DDBJ whole genome shotgun (WGS) entry which is preliminary data.</text>
</comment>
<protein>
    <recommendedName>
        <fullName evidence="3">Alpha/beta hydrolase</fullName>
    </recommendedName>
</protein>
<accession>A0ABP6XYG3</accession>
<keyword evidence="2" id="KW-1185">Reference proteome</keyword>
<sequence length="165" mass="17950">MASTILDFHGLDPFSLARPRLGVDGKQHWDDGEIIDALIANGHGPDVLFGLGSTGGGIVNALTAYGLNAEAGWSGAFSGGWQDQWRTLLSYVELGRPVPVCLDLGAIGGGWYTAHWAVAYRIENDTVFLGNCPWMPQVPVAQFLHAWHCWFLPFGFNHLGVYARP</sequence>
<evidence type="ECO:0000313" key="2">
    <source>
        <dbReference type="Proteomes" id="UP001500630"/>
    </source>
</evidence>
<proteinExistence type="predicted"/>
<reference evidence="2" key="1">
    <citation type="journal article" date="2019" name="Int. J. Syst. Evol. Microbiol.">
        <title>The Global Catalogue of Microorganisms (GCM) 10K type strain sequencing project: providing services to taxonomists for standard genome sequencing and annotation.</title>
        <authorList>
            <consortium name="The Broad Institute Genomics Platform"/>
            <consortium name="The Broad Institute Genome Sequencing Center for Infectious Disease"/>
            <person name="Wu L."/>
            <person name="Ma J."/>
        </authorList>
    </citation>
    <scope>NUCLEOTIDE SEQUENCE [LARGE SCALE GENOMIC DNA]</scope>
    <source>
        <strain evidence="2">JCM 17326</strain>
    </source>
</reference>
<evidence type="ECO:0008006" key="3">
    <source>
        <dbReference type="Google" id="ProtNLM"/>
    </source>
</evidence>
<dbReference type="EMBL" id="BAABDQ010000015">
    <property type="protein sequence ID" value="GAA3573394.1"/>
    <property type="molecule type" value="Genomic_DNA"/>
</dbReference>
<dbReference type="Proteomes" id="UP001500630">
    <property type="component" value="Unassembled WGS sequence"/>
</dbReference>
<gene>
    <name evidence="1" type="ORF">GCM10022419_062950</name>
</gene>
<name>A0ABP6XYG3_9ACTN</name>